<keyword evidence="2" id="KW-1185">Reference proteome</keyword>
<dbReference type="EMBL" id="JASBWR010000075">
    <property type="protein sequence ID" value="KAJ9098524.1"/>
    <property type="molecule type" value="Genomic_DNA"/>
</dbReference>
<evidence type="ECO:0000313" key="2">
    <source>
        <dbReference type="Proteomes" id="UP001241377"/>
    </source>
</evidence>
<protein>
    <submittedName>
        <fullName evidence="1">Uncharacterized protein</fullName>
    </submittedName>
</protein>
<evidence type="ECO:0000313" key="1">
    <source>
        <dbReference type="EMBL" id="KAJ9098524.1"/>
    </source>
</evidence>
<comment type="caution">
    <text evidence="1">The sequence shown here is derived from an EMBL/GenBank/DDBJ whole genome shotgun (WGS) entry which is preliminary data.</text>
</comment>
<accession>A0ACC2VH87</accession>
<gene>
    <name evidence="1" type="ORF">QFC19_006292</name>
</gene>
<dbReference type="Proteomes" id="UP001241377">
    <property type="component" value="Unassembled WGS sequence"/>
</dbReference>
<reference evidence="1" key="1">
    <citation type="submission" date="2023-04" db="EMBL/GenBank/DDBJ databases">
        <title>Draft Genome sequencing of Naganishia species isolated from polar environments using Oxford Nanopore Technology.</title>
        <authorList>
            <person name="Leo P."/>
            <person name="Venkateswaran K."/>
        </authorList>
    </citation>
    <scope>NUCLEOTIDE SEQUENCE</scope>
    <source>
        <strain evidence="1">MNA-CCFEE 5261</strain>
    </source>
</reference>
<organism evidence="1 2">
    <name type="scientific">Naganishia cerealis</name>
    <dbReference type="NCBI Taxonomy" id="610337"/>
    <lineage>
        <taxon>Eukaryota</taxon>
        <taxon>Fungi</taxon>
        <taxon>Dikarya</taxon>
        <taxon>Basidiomycota</taxon>
        <taxon>Agaricomycotina</taxon>
        <taxon>Tremellomycetes</taxon>
        <taxon>Filobasidiales</taxon>
        <taxon>Filobasidiaceae</taxon>
        <taxon>Naganishia</taxon>
    </lineage>
</organism>
<sequence>MAGPIANKRDGVRDCNDGYYLCGDTTPECVAVGTPCSDSRPREGPTLCATVPVTSPVYNDDGVIIAKTAVIDSICTCVQDGMLTTATYANLINVLQTNPIALRKQYQICEGFESEETCVGVLTPGFVAAAYTEVRFRIHKTLNA</sequence>
<proteinExistence type="predicted"/>
<name>A0ACC2VH87_9TREE</name>